<evidence type="ECO:0000313" key="3">
    <source>
        <dbReference type="EMBL" id="KAJ8906566.1"/>
    </source>
</evidence>
<name>A0AAV8V192_9RHOD</name>
<proteinExistence type="predicted"/>
<dbReference type="InterPro" id="IPR011990">
    <property type="entry name" value="TPR-like_helical_dom_sf"/>
</dbReference>
<feature type="repeat" description="TPR" evidence="1">
    <location>
        <begin position="284"/>
        <end position="317"/>
    </location>
</feature>
<evidence type="ECO:0000313" key="4">
    <source>
        <dbReference type="Proteomes" id="UP001157974"/>
    </source>
</evidence>
<comment type="caution">
    <text evidence="3">The sequence shown here is derived from an EMBL/GenBank/DDBJ whole genome shotgun (WGS) entry which is preliminary data.</text>
</comment>
<keyword evidence="1" id="KW-0802">TPR repeat</keyword>
<feature type="region of interest" description="Disordered" evidence="2">
    <location>
        <begin position="1"/>
        <end position="20"/>
    </location>
</feature>
<dbReference type="PROSITE" id="PS50005">
    <property type="entry name" value="TPR"/>
    <property type="match status" value="1"/>
</dbReference>
<reference evidence="3 4" key="1">
    <citation type="journal article" date="2023" name="Nat. Commun.">
        <title>Origin of minicircular mitochondrial genomes in red algae.</title>
        <authorList>
            <person name="Lee Y."/>
            <person name="Cho C.H."/>
            <person name="Lee Y.M."/>
            <person name="Park S.I."/>
            <person name="Yang J.H."/>
            <person name="West J.A."/>
            <person name="Bhattacharya D."/>
            <person name="Yoon H.S."/>
        </authorList>
    </citation>
    <scope>NUCLEOTIDE SEQUENCE [LARGE SCALE GENOMIC DNA]</scope>
    <source>
        <strain evidence="3 4">CCMP1338</strain>
        <tissue evidence="3">Whole cell</tissue>
    </source>
</reference>
<dbReference type="Pfam" id="PF13432">
    <property type="entry name" value="TPR_16"/>
    <property type="match status" value="2"/>
</dbReference>
<dbReference type="Gene3D" id="1.25.40.10">
    <property type="entry name" value="Tetratricopeptide repeat domain"/>
    <property type="match status" value="1"/>
</dbReference>
<sequence length="399" mass="44280">MGTADGGRAEKELDDEGKECEWVEKKNSMEISSLDQGKRVYNDPVDGFLRRANSREEAANLLSSLNPITPDVVTIDSIKYLASSLAWGAVLEASGSILHGDVQLDINTKLEVITFRIAAMMQTRQFDRAAEQVSAIREDMRKYFLEASDGLCENRENTYVPFELKALSVDILARKGSPKALEAFYELKDHIKIQHKACSERSDDAGVAVWRAREQLILSSLAAYHLRSQKIDAALDTVRELIRHNPDSAVYCFVLLRMLVLSGSFSAAREVLSKAAEYPNVTATEIHMHRGIVLAAEGSFDEALDEFEGAILLYSRNTAAANNAAICLLHLGRIDEAIEKLEDTIRADPIVALDEGLVFNLCTLYDLSQPDRAKAKKVVLRKLAARFGRQGFNMEAITI</sequence>
<dbReference type="AlphaFoldDB" id="A0AAV8V192"/>
<dbReference type="PANTHER" id="PTHR21581">
    <property type="entry name" value="D-ALANYL-D-ALANINE CARBOXYPEPTIDASE"/>
    <property type="match status" value="1"/>
</dbReference>
<keyword evidence="4" id="KW-1185">Reference proteome</keyword>
<dbReference type="SMART" id="SM00028">
    <property type="entry name" value="TPR"/>
    <property type="match status" value="3"/>
</dbReference>
<dbReference type="InterPro" id="IPR019734">
    <property type="entry name" value="TPR_rpt"/>
</dbReference>
<evidence type="ECO:0000256" key="2">
    <source>
        <dbReference type="SAM" id="MobiDB-lite"/>
    </source>
</evidence>
<organism evidence="3 4">
    <name type="scientific">Rhodosorus marinus</name>
    <dbReference type="NCBI Taxonomy" id="101924"/>
    <lineage>
        <taxon>Eukaryota</taxon>
        <taxon>Rhodophyta</taxon>
        <taxon>Stylonematophyceae</taxon>
        <taxon>Stylonematales</taxon>
        <taxon>Stylonemataceae</taxon>
        <taxon>Rhodosorus</taxon>
    </lineage>
</organism>
<evidence type="ECO:0000256" key="1">
    <source>
        <dbReference type="PROSITE-ProRule" id="PRU00339"/>
    </source>
</evidence>
<gene>
    <name evidence="3" type="ORF">NDN08_003059</name>
</gene>
<dbReference type="PANTHER" id="PTHR21581:SF6">
    <property type="entry name" value="TRAFFICKING PROTEIN PARTICLE COMPLEX SUBUNIT 12"/>
    <property type="match status" value="1"/>
</dbReference>
<dbReference type="SUPFAM" id="SSF48452">
    <property type="entry name" value="TPR-like"/>
    <property type="match status" value="1"/>
</dbReference>
<dbReference type="Proteomes" id="UP001157974">
    <property type="component" value="Unassembled WGS sequence"/>
</dbReference>
<accession>A0AAV8V192</accession>
<dbReference type="EMBL" id="JAMWBK010000003">
    <property type="protein sequence ID" value="KAJ8906566.1"/>
    <property type="molecule type" value="Genomic_DNA"/>
</dbReference>
<protein>
    <submittedName>
        <fullName evidence="3">Uncharacterized protein</fullName>
    </submittedName>
</protein>